<evidence type="ECO:0000313" key="1">
    <source>
        <dbReference type="EMBL" id="MBC8581060.1"/>
    </source>
</evidence>
<dbReference type="Proteomes" id="UP000655830">
    <property type="component" value="Unassembled WGS sequence"/>
</dbReference>
<proteinExistence type="predicted"/>
<evidence type="ECO:0000313" key="2">
    <source>
        <dbReference type="Proteomes" id="UP000655830"/>
    </source>
</evidence>
<keyword evidence="2" id="KW-1185">Reference proteome</keyword>
<reference evidence="1" key="1">
    <citation type="submission" date="2020-08" db="EMBL/GenBank/DDBJ databases">
        <title>Genome public.</title>
        <authorList>
            <person name="Liu C."/>
            <person name="Sun Q."/>
        </authorList>
    </citation>
    <scope>NUCLEOTIDE SEQUENCE</scope>
    <source>
        <strain evidence="1">NSJ-12</strain>
    </source>
</reference>
<protein>
    <submittedName>
        <fullName evidence="1">Uncharacterized protein</fullName>
    </submittedName>
</protein>
<dbReference type="EMBL" id="JACRSY010000036">
    <property type="protein sequence ID" value="MBC8581060.1"/>
    <property type="molecule type" value="Genomic_DNA"/>
</dbReference>
<organism evidence="1 2">
    <name type="scientific">Zhenhengia yiwuensis</name>
    <dbReference type="NCBI Taxonomy" id="2763666"/>
    <lineage>
        <taxon>Bacteria</taxon>
        <taxon>Bacillati</taxon>
        <taxon>Bacillota</taxon>
        <taxon>Clostridia</taxon>
        <taxon>Lachnospirales</taxon>
        <taxon>Lachnospiraceae</taxon>
        <taxon>Zhenhengia</taxon>
    </lineage>
</organism>
<gene>
    <name evidence="1" type="ORF">H8718_16205</name>
</gene>
<comment type="caution">
    <text evidence="1">The sequence shown here is derived from an EMBL/GenBank/DDBJ whole genome shotgun (WGS) entry which is preliminary data.</text>
</comment>
<dbReference type="AlphaFoldDB" id="A0A926IAN1"/>
<sequence>MKLDLRVINEKVMPITLLDGTAIHVKKPSRLFLNEIEAFKQRDHKTLRFEDIEAQTEEITLKILNNNTEGRVFDSIYLNKEGIDYIIQTQIFKAYFEFIFELMTNPN</sequence>
<accession>A0A926IAN1</accession>
<name>A0A926IAN1_9FIRM</name>
<dbReference type="RefSeq" id="WP_249333781.1">
    <property type="nucleotide sequence ID" value="NZ_JACRSY010000036.1"/>
</dbReference>